<evidence type="ECO:0000256" key="6">
    <source>
        <dbReference type="ARBA" id="ARBA00023033"/>
    </source>
</evidence>
<keyword evidence="2" id="KW-0349">Heme</keyword>
<dbReference type="Gene3D" id="1.10.630.10">
    <property type="entry name" value="Cytochrome P450"/>
    <property type="match status" value="1"/>
</dbReference>
<proteinExistence type="inferred from homology"/>
<dbReference type="GO" id="GO:0004497">
    <property type="term" value="F:monooxygenase activity"/>
    <property type="evidence" value="ECO:0007669"/>
    <property type="project" value="UniProtKB-KW"/>
</dbReference>
<dbReference type="EMBL" id="PSQE01000003">
    <property type="protein sequence ID" value="RHN67333.1"/>
    <property type="molecule type" value="Genomic_DNA"/>
</dbReference>
<comment type="caution">
    <text evidence="7">The sequence shown here is derived from an EMBL/GenBank/DDBJ whole genome shotgun (WGS) entry which is preliminary data.</text>
</comment>
<dbReference type="PANTHER" id="PTHR47953">
    <property type="entry name" value="OS08G0105600 PROTEIN"/>
    <property type="match status" value="1"/>
</dbReference>
<keyword evidence="3" id="KW-0479">Metal-binding</keyword>
<dbReference type="GO" id="GO:0020037">
    <property type="term" value="F:heme binding"/>
    <property type="evidence" value="ECO:0007669"/>
    <property type="project" value="InterPro"/>
</dbReference>
<dbReference type="PANTHER" id="PTHR47953:SF16">
    <property type="entry name" value="CYTOCHROME P450 71D8"/>
    <property type="match status" value="1"/>
</dbReference>
<protein>
    <submittedName>
        <fullName evidence="7">Putative cytochrome P450</fullName>
    </submittedName>
</protein>
<accession>A0A396IS74</accession>
<keyword evidence="4" id="KW-0560">Oxidoreductase</keyword>
<comment type="similarity">
    <text evidence="1">Belongs to the cytochrome P450 family.</text>
</comment>
<evidence type="ECO:0000256" key="2">
    <source>
        <dbReference type="ARBA" id="ARBA00022617"/>
    </source>
</evidence>
<gene>
    <name evidence="7" type="ORF">MtrunA17_Chr3g0101641</name>
</gene>
<keyword evidence="5" id="KW-0408">Iron</keyword>
<reference evidence="7" key="1">
    <citation type="journal article" date="2018" name="Nat. Plants">
        <title>Whole-genome landscape of Medicago truncatula symbiotic genes.</title>
        <authorList>
            <person name="Pecrix Y."/>
            <person name="Gamas P."/>
            <person name="Carrere S."/>
        </authorList>
    </citation>
    <scope>NUCLEOTIDE SEQUENCE</scope>
    <source>
        <tissue evidence="7">Leaves</tissue>
    </source>
</reference>
<dbReference type="InterPro" id="IPR036396">
    <property type="entry name" value="Cyt_P450_sf"/>
</dbReference>
<evidence type="ECO:0000256" key="3">
    <source>
        <dbReference type="ARBA" id="ARBA00022723"/>
    </source>
</evidence>
<sequence>MLFSITSRAEFGKKYMEQDEFVSLVREVLHISGGFYIGDLFPSAKWLQNFSRRRPKLEKLHKKVDRMIEMIINDHKVKRSRGKEGFVEGRK</sequence>
<evidence type="ECO:0000256" key="1">
    <source>
        <dbReference type="ARBA" id="ARBA00010617"/>
    </source>
</evidence>
<keyword evidence="6" id="KW-0503">Monooxygenase</keyword>
<dbReference type="AlphaFoldDB" id="A0A396IS74"/>
<name>A0A396IS74_MEDTR</name>
<organism evidence="7">
    <name type="scientific">Medicago truncatula</name>
    <name type="common">Barrel medic</name>
    <name type="synonym">Medicago tribuloides</name>
    <dbReference type="NCBI Taxonomy" id="3880"/>
    <lineage>
        <taxon>Eukaryota</taxon>
        <taxon>Viridiplantae</taxon>
        <taxon>Streptophyta</taxon>
        <taxon>Embryophyta</taxon>
        <taxon>Tracheophyta</taxon>
        <taxon>Spermatophyta</taxon>
        <taxon>Magnoliopsida</taxon>
        <taxon>eudicotyledons</taxon>
        <taxon>Gunneridae</taxon>
        <taxon>Pentapetalae</taxon>
        <taxon>rosids</taxon>
        <taxon>fabids</taxon>
        <taxon>Fabales</taxon>
        <taxon>Fabaceae</taxon>
        <taxon>Papilionoideae</taxon>
        <taxon>50 kb inversion clade</taxon>
        <taxon>NPAAA clade</taxon>
        <taxon>Hologalegina</taxon>
        <taxon>IRL clade</taxon>
        <taxon>Trifolieae</taxon>
        <taxon>Medicago</taxon>
    </lineage>
</organism>
<evidence type="ECO:0000256" key="5">
    <source>
        <dbReference type="ARBA" id="ARBA00023004"/>
    </source>
</evidence>
<dbReference type="GO" id="GO:0005506">
    <property type="term" value="F:iron ion binding"/>
    <property type="evidence" value="ECO:0007669"/>
    <property type="project" value="InterPro"/>
</dbReference>
<dbReference type="InterPro" id="IPR052306">
    <property type="entry name" value="CYP450_71D"/>
</dbReference>
<evidence type="ECO:0000256" key="4">
    <source>
        <dbReference type="ARBA" id="ARBA00023002"/>
    </source>
</evidence>
<dbReference type="Proteomes" id="UP000265566">
    <property type="component" value="Chromosome 3"/>
</dbReference>
<dbReference type="GO" id="GO:0016705">
    <property type="term" value="F:oxidoreductase activity, acting on paired donors, with incorporation or reduction of molecular oxygen"/>
    <property type="evidence" value="ECO:0007669"/>
    <property type="project" value="InterPro"/>
</dbReference>
<dbReference type="SUPFAM" id="SSF48264">
    <property type="entry name" value="Cytochrome P450"/>
    <property type="match status" value="1"/>
</dbReference>
<dbReference type="Gramene" id="rna15513">
    <property type="protein sequence ID" value="RHN67333.1"/>
    <property type="gene ID" value="gene15513"/>
</dbReference>
<evidence type="ECO:0000313" key="7">
    <source>
        <dbReference type="EMBL" id="RHN67333.1"/>
    </source>
</evidence>